<feature type="compositionally biased region" description="Polar residues" evidence="1">
    <location>
        <begin position="404"/>
        <end position="415"/>
    </location>
</feature>
<reference evidence="3 4" key="1">
    <citation type="submission" date="2010-05" db="EMBL/GenBank/DDBJ databases">
        <title>The Genome Sequence of Thecamonas trahens ATCC 50062.</title>
        <authorList>
            <consortium name="The Broad Institute Genome Sequencing Platform"/>
            <person name="Russ C."/>
            <person name="Cuomo C."/>
            <person name="Shea T."/>
            <person name="Young S.K."/>
            <person name="Zeng Q."/>
            <person name="Koehrsen M."/>
            <person name="Haas B."/>
            <person name="Borodovsky M."/>
            <person name="Guigo R."/>
            <person name="Alvarado L."/>
            <person name="Berlin A."/>
            <person name="Bochicchio J."/>
            <person name="Borenstein D."/>
            <person name="Chapman S."/>
            <person name="Chen Z."/>
            <person name="Freedman E."/>
            <person name="Gellesch M."/>
            <person name="Goldberg J."/>
            <person name="Griggs A."/>
            <person name="Gujja S."/>
            <person name="Heilman E."/>
            <person name="Heiman D."/>
            <person name="Hepburn T."/>
            <person name="Howarth C."/>
            <person name="Jen D."/>
            <person name="Larson L."/>
            <person name="Mehta T."/>
            <person name="Park D."/>
            <person name="Pearson M."/>
            <person name="Roberts A."/>
            <person name="Saif S."/>
            <person name="Shenoy N."/>
            <person name="Sisk P."/>
            <person name="Stolte C."/>
            <person name="Sykes S."/>
            <person name="Thomson T."/>
            <person name="Walk T."/>
            <person name="White J."/>
            <person name="Yandava C."/>
            <person name="Burger G."/>
            <person name="Gray M.W."/>
            <person name="Holland P.W.H."/>
            <person name="King N."/>
            <person name="Lang F.B.F."/>
            <person name="Roger A.J."/>
            <person name="Ruiz-Trillo I."/>
            <person name="Lander E."/>
            <person name="Nusbaum C."/>
        </authorList>
    </citation>
    <scope>NUCLEOTIDE SEQUENCE [LARGE SCALE GENOMIC DNA]</scope>
    <source>
        <strain evidence="3 4">ATCC 50062</strain>
    </source>
</reference>
<evidence type="ECO:0000256" key="1">
    <source>
        <dbReference type="SAM" id="MobiDB-lite"/>
    </source>
</evidence>
<dbReference type="GeneID" id="25568742"/>
<keyword evidence="2" id="KW-0472">Membrane</keyword>
<sequence length="470" mass="48198">MSTWPASSLCSDAPSLASLCSPLIDSLSYCQAVVGTWHGAITARSVWVNLFHPPIAEDTSPSASTAAPCPAEAAEAVWSQFDLHVAAGVFHLQSAAQPQLTTTAQICDYVPETGHASLCRVVPGVGPAPVPASPGCACAADELGCVIFKLAPNGSRAVIAGNVTVRARRGVSFVGLDAACPAIDDLDPLSPPAVACSADGFLASGLLLGTASRTSTSVPSPPPPPPPRSPIFGLSSVTLAAEVALIVGVVALLVVVAVIVCIRCRQTAAVRDVSLAYAVSTGRLERAMAVTLDSKTNAADDGPVWRDLPNRSISVSLGGVDILHTPFESGFESATEFSDHSPSSNTTMRSPTLPVTPSSSQAVAVADALVGSADRQDLLQLPRQGSGGRPGRRSSLGSRAHVRSASQNGASSTSPARGARPRRRIVTNSSADSRVKRNRAALTGSSFSSSSLDVANAAKRGKRSESCTRL</sequence>
<dbReference type="Proteomes" id="UP000054408">
    <property type="component" value="Unassembled WGS sequence"/>
</dbReference>
<evidence type="ECO:0000313" key="4">
    <source>
        <dbReference type="Proteomes" id="UP000054408"/>
    </source>
</evidence>
<dbReference type="AlphaFoldDB" id="A0A0L0DS67"/>
<dbReference type="RefSeq" id="XP_013753478.1">
    <property type="nucleotide sequence ID" value="XM_013898024.1"/>
</dbReference>
<proteinExistence type="predicted"/>
<keyword evidence="2" id="KW-0812">Transmembrane</keyword>
<evidence type="ECO:0000256" key="2">
    <source>
        <dbReference type="SAM" id="Phobius"/>
    </source>
</evidence>
<protein>
    <submittedName>
        <fullName evidence="3">Uncharacterized protein</fullName>
    </submittedName>
</protein>
<feature type="transmembrane region" description="Helical" evidence="2">
    <location>
        <begin position="231"/>
        <end position="262"/>
    </location>
</feature>
<keyword evidence="4" id="KW-1185">Reference proteome</keyword>
<evidence type="ECO:0000313" key="3">
    <source>
        <dbReference type="EMBL" id="KNC54886.1"/>
    </source>
</evidence>
<name>A0A0L0DS67_THETB</name>
<keyword evidence="2" id="KW-1133">Transmembrane helix</keyword>
<feature type="region of interest" description="Disordered" evidence="1">
    <location>
        <begin position="375"/>
        <end position="470"/>
    </location>
</feature>
<accession>A0A0L0DS67</accession>
<organism evidence="3 4">
    <name type="scientific">Thecamonas trahens ATCC 50062</name>
    <dbReference type="NCBI Taxonomy" id="461836"/>
    <lineage>
        <taxon>Eukaryota</taxon>
        <taxon>Apusozoa</taxon>
        <taxon>Apusomonadida</taxon>
        <taxon>Apusomonadidae</taxon>
        <taxon>Thecamonas</taxon>
    </lineage>
</organism>
<gene>
    <name evidence="3" type="ORF">AMSG_10539</name>
</gene>
<dbReference type="EMBL" id="GL349492">
    <property type="protein sequence ID" value="KNC54886.1"/>
    <property type="molecule type" value="Genomic_DNA"/>
</dbReference>
<feature type="compositionally biased region" description="Polar residues" evidence="1">
    <location>
        <begin position="340"/>
        <end position="360"/>
    </location>
</feature>
<feature type="region of interest" description="Disordered" evidence="1">
    <location>
        <begin position="333"/>
        <end position="360"/>
    </location>
</feature>